<organism evidence="1 2">
    <name type="scientific">Candidatus Shapirobacteria bacterium CG07_land_8_20_14_0_80_39_18</name>
    <dbReference type="NCBI Taxonomy" id="1974882"/>
    <lineage>
        <taxon>Bacteria</taxon>
        <taxon>Candidatus Shapironibacteriota</taxon>
    </lineage>
</organism>
<dbReference type="Gene3D" id="3.10.450.620">
    <property type="entry name" value="JHP933, nucleotidyltransferase-like core domain"/>
    <property type="match status" value="1"/>
</dbReference>
<name>A0A2M6YS90_9BACT</name>
<protein>
    <recommendedName>
        <fullName evidence="3">Nucleotidyl transferase AbiEii/AbiGii toxin family protein</fullName>
    </recommendedName>
</protein>
<dbReference type="AlphaFoldDB" id="A0A2M6YS90"/>
<reference evidence="2" key="1">
    <citation type="submission" date="2017-09" db="EMBL/GenBank/DDBJ databases">
        <title>Depth-based differentiation of microbial function through sediment-hosted aquifers and enrichment of novel symbionts in the deep terrestrial subsurface.</title>
        <authorList>
            <person name="Probst A.J."/>
            <person name="Ladd B."/>
            <person name="Jarett J.K."/>
            <person name="Geller-Mcgrath D.E."/>
            <person name="Sieber C.M.K."/>
            <person name="Emerson J.B."/>
            <person name="Anantharaman K."/>
            <person name="Thomas B.C."/>
            <person name="Malmstrom R."/>
            <person name="Stieglmeier M."/>
            <person name="Klingl A."/>
            <person name="Woyke T."/>
            <person name="Ryan C.M."/>
            <person name="Banfield J.F."/>
        </authorList>
    </citation>
    <scope>NUCLEOTIDE SEQUENCE [LARGE SCALE GENOMIC DNA]</scope>
</reference>
<accession>A0A2M6YS90</accession>
<dbReference type="Proteomes" id="UP000229502">
    <property type="component" value="Unassembled WGS sequence"/>
</dbReference>
<evidence type="ECO:0000313" key="1">
    <source>
        <dbReference type="EMBL" id="PIU36292.1"/>
    </source>
</evidence>
<dbReference type="EMBL" id="PEWZ01000022">
    <property type="protein sequence ID" value="PIU36292.1"/>
    <property type="molecule type" value="Genomic_DNA"/>
</dbReference>
<proteinExistence type="predicted"/>
<dbReference type="InterPro" id="IPR014942">
    <property type="entry name" value="AbiEii"/>
</dbReference>
<sequence length="220" mass="26042">MKSILTPFQKAILEGICQEKFITENFVFGGGTALSEFYLKHRYSEDFDFFTENEIPLEEIRIRLDKLCQKLGIKSVEYREIQSSKIFFLKSGPKEVVKTDFNYFPFPHFGQAKIYKKLRISSLLDIAISKLDTILTRSKARDFVDFYFIQKEHSFPLDFLLKKIEEKFSWKIDPLFLGSRFLKANELKDYPRIIKSFSHTELIAYFTELAKDQRKKIVKL</sequence>
<gene>
    <name evidence="1" type="ORF">COT03_00345</name>
</gene>
<dbReference type="Pfam" id="PF08843">
    <property type="entry name" value="AbiEii"/>
    <property type="match status" value="1"/>
</dbReference>
<evidence type="ECO:0000313" key="2">
    <source>
        <dbReference type="Proteomes" id="UP000229502"/>
    </source>
</evidence>
<comment type="caution">
    <text evidence="1">The sequence shown here is derived from an EMBL/GenBank/DDBJ whole genome shotgun (WGS) entry which is preliminary data.</text>
</comment>
<evidence type="ECO:0008006" key="3">
    <source>
        <dbReference type="Google" id="ProtNLM"/>
    </source>
</evidence>